<reference evidence="2 3" key="1">
    <citation type="journal article" date="2013" name="Genome Announc.">
        <title>Draft Genome Sequence of the Aeromonas diversa Type Strain.</title>
        <authorList>
            <person name="Farfan M."/>
            <person name="Spataro N."/>
            <person name="Sanglas A."/>
            <person name="Albarral V."/>
            <person name="Loren J.G."/>
            <person name="Bosch E."/>
            <person name="Fuste M.C."/>
        </authorList>
    </citation>
    <scope>NUCLEOTIDE SEQUENCE [LARGE SCALE GENOMIC DNA]</scope>
    <source>
        <strain evidence="2 3">2478-85</strain>
    </source>
</reference>
<dbReference type="GO" id="GO:0005886">
    <property type="term" value="C:plasma membrane"/>
    <property type="evidence" value="ECO:0007669"/>
    <property type="project" value="UniProtKB-SubCell"/>
</dbReference>
<sequence length="240" mass="26483">MIRLSLTTLPTMRLSKLRHRLLLLTLIVSALLFHLALWQWHRASEKEALLARLASHSGAPLSAKDLLAKGEDSLDGLRLNGQGDWLSPHLWLLDNQVVDGIVGYDVIIPVQTQGGPALLVNLGWTPAPPLRNERPALELPATLALDGLLRRPSSTLLLGENREPGPYPSRIQSVRPEELRAQSALPLGNLMLYQQTPGFRYHYVPSVMSPERHRAYAAQWLGLALVVLAGGIALTRRSHA</sequence>
<evidence type="ECO:0000256" key="1">
    <source>
        <dbReference type="RuleBase" id="RU363076"/>
    </source>
</evidence>
<keyword evidence="1" id="KW-1003">Cell membrane</keyword>
<dbReference type="eggNOG" id="COG3346">
    <property type="taxonomic scope" value="Bacteria"/>
</dbReference>
<feature type="transmembrane region" description="Helical" evidence="1">
    <location>
        <begin position="216"/>
        <end position="235"/>
    </location>
</feature>
<comment type="caution">
    <text evidence="2">The sequence shown here is derived from an EMBL/GenBank/DDBJ whole genome shotgun (WGS) entry which is preliminary data.</text>
</comment>
<comment type="subcellular location">
    <subcellularLocation>
        <location evidence="1">Cell membrane</location>
        <topology evidence="1">Multi-pass membrane protein</topology>
    </subcellularLocation>
</comment>
<keyword evidence="1" id="KW-1133">Transmembrane helix</keyword>
<dbReference type="InterPro" id="IPR002994">
    <property type="entry name" value="Surf1/Shy1"/>
</dbReference>
<keyword evidence="3" id="KW-1185">Reference proteome</keyword>
<dbReference type="Pfam" id="PF02104">
    <property type="entry name" value="SURF1"/>
    <property type="match status" value="1"/>
</dbReference>
<organism evidence="2 3">
    <name type="scientific">Aeromonas diversa CDC 2478-85</name>
    <dbReference type="NCBI Taxonomy" id="1268237"/>
    <lineage>
        <taxon>Bacteria</taxon>
        <taxon>Pseudomonadati</taxon>
        <taxon>Pseudomonadota</taxon>
        <taxon>Gammaproteobacteria</taxon>
        <taxon>Aeromonadales</taxon>
        <taxon>Aeromonadaceae</taxon>
        <taxon>Aeromonas</taxon>
    </lineage>
</organism>
<gene>
    <name evidence="2" type="ORF">G114_15761</name>
</gene>
<dbReference type="EMBL" id="APVG01000049">
    <property type="protein sequence ID" value="ENY70937.1"/>
    <property type="molecule type" value="Genomic_DNA"/>
</dbReference>
<dbReference type="PROSITE" id="PS50895">
    <property type="entry name" value="SURF1"/>
    <property type="match status" value="1"/>
</dbReference>
<dbReference type="PATRIC" id="fig|1268237.3.peg.3103"/>
<keyword evidence="1" id="KW-0472">Membrane</keyword>
<accession>N9V6M6</accession>
<comment type="similarity">
    <text evidence="1">Belongs to the SURF1 family.</text>
</comment>
<feature type="transmembrane region" description="Helical" evidence="1">
    <location>
        <begin position="21"/>
        <end position="40"/>
    </location>
</feature>
<evidence type="ECO:0000313" key="3">
    <source>
        <dbReference type="Proteomes" id="UP000023775"/>
    </source>
</evidence>
<dbReference type="AlphaFoldDB" id="N9V6M6"/>
<keyword evidence="1" id="KW-0812">Transmembrane</keyword>
<evidence type="ECO:0000313" key="2">
    <source>
        <dbReference type="EMBL" id="ENY70937.1"/>
    </source>
</evidence>
<name>N9V6M6_9GAMM</name>
<dbReference type="CDD" id="cd06662">
    <property type="entry name" value="SURF1"/>
    <property type="match status" value="1"/>
</dbReference>
<dbReference type="Proteomes" id="UP000023775">
    <property type="component" value="Unassembled WGS sequence"/>
</dbReference>
<protein>
    <recommendedName>
        <fullName evidence="1">SURF1-like protein</fullName>
    </recommendedName>
</protein>
<proteinExistence type="inferred from homology"/>